<proteinExistence type="inferred from homology"/>
<dbReference type="EMBL" id="LYDR01000001">
    <property type="protein sequence ID" value="ODA36851.1"/>
    <property type="molecule type" value="Genomic_DNA"/>
</dbReference>
<accession>A0A1C3EUB3</accession>
<sequence length="80" mass="8484">MLVLSRKAGESLLIGQGLLGEGIQVTVVAVQGNRVRLGITAPAEVSIRRQEIVLDLPEVAGSEEPCAMSSESHSRTPEFV</sequence>
<keyword evidence="6" id="KW-1185">Reference proteome</keyword>
<dbReference type="GO" id="GO:1902208">
    <property type="term" value="P:regulation of bacterial-type flagellum assembly"/>
    <property type="evidence" value="ECO:0007669"/>
    <property type="project" value="UniProtKB-UniRule"/>
</dbReference>
<evidence type="ECO:0000313" key="5">
    <source>
        <dbReference type="EMBL" id="ODA36851.1"/>
    </source>
</evidence>
<dbReference type="RefSeq" id="WP_068845177.1">
    <property type="nucleotide sequence ID" value="NZ_LYDR01000001.1"/>
</dbReference>
<dbReference type="AlphaFoldDB" id="A0A1C3EUB3"/>
<keyword evidence="4" id="KW-1005">Bacterial flagellum biogenesis</keyword>
<comment type="similarity">
    <text evidence="4">Belongs to the CsrA/RsmA family.</text>
</comment>
<evidence type="ECO:0000256" key="2">
    <source>
        <dbReference type="ARBA" id="ARBA00022845"/>
    </source>
</evidence>
<dbReference type="GO" id="GO:0045947">
    <property type="term" value="P:negative regulation of translational initiation"/>
    <property type="evidence" value="ECO:0007669"/>
    <property type="project" value="UniProtKB-UniRule"/>
</dbReference>
<dbReference type="GO" id="GO:0048027">
    <property type="term" value="F:mRNA 5'-UTR binding"/>
    <property type="evidence" value="ECO:0007669"/>
    <property type="project" value="UniProtKB-UniRule"/>
</dbReference>
<dbReference type="Pfam" id="PF02599">
    <property type="entry name" value="CsrA"/>
    <property type="match status" value="1"/>
</dbReference>
<dbReference type="Gene3D" id="2.60.40.4380">
    <property type="entry name" value="Translational regulator CsrA"/>
    <property type="match status" value="1"/>
</dbReference>
<dbReference type="GO" id="GO:0005829">
    <property type="term" value="C:cytosol"/>
    <property type="evidence" value="ECO:0007669"/>
    <property type="project" value="TreeGrafter"/>
</dbReference>
<evidence type="ECO:0000256" key="1">
    <source>
        <dbReference type="ARBA" id="ARBA00022490"/>
    </source>
</evidence>
<keyword evidence="4" id="KW-0678">Repressor</keyword>
<evidence type="ECO:0000256" key="3">
    <source>
        <dbReference type="ARBA" id="ARBA00022884"/>
    </source>
</evidence>
<comment type="function">
    <text evidence="4">A translational regulator that binds mRNA to regulate translation initiation and/or mRNA stability. Usually binds in the 5'-UTR at or near the Shine-Dalgarno sequence preventing ribosome-binding, thus repressing translation. Its main target seems to be the major flagellin gene, while its function is anatagonized by FliW.</text>
</comment>
<gene>
    <name evidence="4" type="primary">csrA</name>
    <name evidence="5" type="ORF">A6X21_01580</name>
</gene>
<evidence type="ECO:0000313" key="6">
    <source>
        <dbReference type="Proteomes" id="UP000094828"/>
    </source>
</evidence>
<dbReference type="Proteomes" id="UP000094828">
    <property type="component" value="Unassembled WGS sequence"/>
</dbReference>
<dbReference type="HAMAP" id="MF_00167">
    <property type="entry name" value="CsrA"/>
    <property type="match status" value="1"/>
</dbReference>
<dbReference type="PANTHER" id="PTHR34984:SF1">
    <property type="entry name" value="CARBON STORAGE REGULATOR"/>
    <property type="match status" value="1"/>
</dbReference>
<comment type="subcellular location">
    <subcellularLocation>
        <location evidence="4">Cytoplasm</location>
    </subcellularLocation>
</comment>
<comment type="subunit">
    <text evidence="4">Homodimer; the beta-strands of each monomer intercalate to form a hydrophobic core, while the alpha-helices form wings that extend away from the core.</text>
</comment>
<comment type="caution">
    <text evidence="5">The sequence shown here is derived from an EMBL/GenBank/DDBJ whole genome shotgun (WGS) entry which is preliminary data.</text>
</comment>
<dbReference type="InterPro" id="IPR003751">
    <property type="entry name" value="CsrA"/>
</dbReference>
<dbReference type="SUPFAM" id="SSF117130">
    <property type="entry name" value="CsrA-like"/>
    <property type="match status" value="1"/>
</dbReference>
<evidence type="ECO:0000256" key="4">
    <source>
        <dbReference type="HAMAP-Rule" id="MF_00167"/>
    </source>
</evidence>
<dbReference type="STRING" id="1841610.A6X21_01580"/>
<dbReference type="GO" id="GO:0006109">
    <property type="term" value="P:regulation of carbohydrate metabolic process"/>
    <property type="evidence" value="ECO:0007669"/>
    <property type="project" value="InterPro"/>
</dbReference>
<keyword evidence="3 4" id="KW-0694">RNA-binding</keyword>
<dbReference type="OrthoDB" id="9809061at2"/>
<name>A0A1C3EUB3_9PLAN</name>
<protein>
    <recommendedName>
        <fullName evidence="4">Translational regulator CsrA</fullName>
    </recommendedName>
</protein>
<dbReference type="InterPro" id="IPR036107">
    <property type="entry name" value="CsrA_sf"/>
</dbReference>
<dbReference type="GO" id="GO:0006402">
    <property type="term" value="P:mRNA catabolic process"/>
    <property type="evidence" value="ECO:0007669"/>
    <property type="project" value="InterPro"/>
</dbReference>
<keyword evidence="1 4" id="KW-0963">Cytoplasm</keyword>
<dbReference type="PANTHER" id="PTHR34984">
    <property type="entry name" value="CARBON STORAGE REGULATOR"/>
    <property type="match status" value="1"/>
</dbReference>
<keyword evidence="2 4" id="KW-0810">Translation regulation</keyword>
<organism evidence="5 6">
    <name type="scientific">Planctopirus hydrillae</name>
    <dbReference type="NCBI Taxonomy" id="1841610"/>
    <lineage>
        <taxon>Bacteria</taxon>
        <taxon>Pseudomonadati</taxon>
        <taxon>Planctomycetota</taxon>
        <taxon>Planctomycetia</taxon>
        <taxon>Planctomycetales</taxon>
        <taxon>Planctomycetaceae</taxon>
        <taxon>Planctopirus</taxon>
    </lineage>
</organism>
<reference evidence="5 6" key="1">
    <citation type="submission" date="2016-05" db="EMBL/GenBank/DDBJ databases">
        <title>Genomic and physiological characterization of Planctopirus sp. isolated from fresh water lake.</title>
        <authorList>
            <person name="Subhash Y."/>
            <person name="Ramana C."/>
        </authorList>
    </citation>
    <scope>NUCLEOTIDE SEQUENCE [LARGE SCALE GENOMIC DNA]</scope>
    <source>
        <strain evidence="5 6">JC280</strain>
    </source>
</reference>
<dbReference type="GO" id="GO:0044781">
    <property type="term" value="P:bacterial-type flagellum organization"/>
    <property type="evidence" value="ECO:0007669"/>
    <property type="project" value="UniProtKB-KW"/>
</dbReference>